<sequence length="272" mass="30596">MLTTAPKDIRENVARALGYLRKDEVERSLLVMCEALRRMAEVKMLRTARAELDIQINDFLSTLVHHPCMQPLLDPARTGNPKNIPFQQGKEAALATVMDGLAKILQKESENCVQAEATARMERKKHLIDTGLQFIREGQTAKGRAFLKRVIEEFSQEDGIRVQVAQIFAAAGLHQEAAETYEEAIAKQPRDPAAYTGAVAAWMELLEYEKAENVYRAVLRTFGGHPSTYGKMAKLYLAWHKRPKAEDMALRALHDDPEQADALEVTAALERR</sequence>
<dbReference type="InterPro" id="IPR011990">
    <property type="entry name" value="TPR-like_helical_dom_sf"/>
</dbReference>
<dbReference type="SUPFAM" id="SSF48452">
    <property type="entry name" value="TPR-like"/>
    <property type="match status" value="1"/>
</dbReference>
<dbReference type="Pfam" id="PF14559">
    <property type="entry name" value="TPR_19"/>
    <property type="match status" value="1"/>
</dbReference>
<accession>A0A212L7M6</accession>
<dbReference type="Gene3D" id="1.25.40.10">
    <property type="entry name" value="Tetratricopeptide repeat domain"/>
    <property type="match status" value="1"/>
</dbReference>
<reference evidence="1" key="1">
    <citation type="submission" date="2016-08" db="EMBL/GenBank/DDBJ databases">
        <authorList>
            <person name="Seilhamer J.J."/>
        </authorList>
    </citation>
    <scope>NUCLEOTIDE SEQUENCE</scope>
    <source>
        <strain evidence="1">86-1</strain>
    </source>
</reference>
<dbReference type="RefSeq" id="WP_179980758.1">
    <property type="nucleotide sequence ID" value="NZ_LT608333.1"/>
</dbReference>
<protein>
    <submittedName>
        <fullName evidence="1">Tetratricopeptide domain protein</fullName>
    </submittedName>
</protein>
<gene>
    <name evidence="1" type="ORF">KL86DES1_21397</name>
</gene>
<evidence type="ECO:0000313" key="1">
    <source>
        <dbReference type="EMBL" id="SCM73584.1"/>
    </source>
</evidence>
<proteinExistence type="predicted"/>
<dbReference type="EMBL" id="FMJC01000002">
    <property type="protein sequence ID" value="SCM73584.1"/>
    <property type="molecule type" value="Genomic_DNA"/>
</dbReference>
<organism evidence="1">
    <name type="scientific">uncultured Desulfovibrio sp</name>
    <dbReference type="NCBI Taxonomy" id="167968"/>
    <lineage>
        <taxon>Bacteria</taxon>
        <taxon>Pseudomonadati</taxon>
        <taxon>Thermodesulfobacteriota</taxon>
        <taxon>Desulfovibrionia</taxon>
        <taxon>Desulfovibrionales</taxon>
        <taxon>Desulfovibrionaceae</taxon>
        <taxon>Desulfovibrio</taxon>
        <taxon>environmental samples</taxon>
    </lineage>
</organism>
<name>A0A212L7M6_9BACT</name>
<dbReference type="AlphaFoldDB" id="A0A212L7M6"/>